<protein>
    <submittedName>
        <fullName evidence="1">Uncharacterized protein</fullName>
    </submittedName>
</protein>
<comment type="caution">
    <text evidence="1">The sequence shown here is derived from an EMBL/GenBank/DDBJ whole genome shotgun (WGS) entry which is preliminary data.</text>
</comment>
<dbReference type="EMBL" id="SRLO01000357">
    <property type="protein sequence ID" value="TNN59362.1"/>
    <property type="molecule type" value="Genomic_DNA"/>
</dbReference>
<evidence type="ECO:0000313" key="1">
    <source>
        <dbReference type="EMBL" id="TNN59362.1"/>
    </source>
</evidence>
<reference evidence="1 2" key="1">
    <citation type="submission" date="2019-03" db="EMBL/GenBank/DDBJ databases">
        <title>First draft genome of Liparis tanakae, snailfish: a comprehensive survey of snailfish specific genes.</title>
        <authorList>
            <person name="Kim W."/>
            <person name="Song I."/>
            <person name="Jeong J.-H."/>
            <person name="Kim D."/>
            <person name="Kim S."/>
            <person name="Ryu S."/>
            <person name="Song J.Y."/>
            <person name="Lee S.K."/>
        </authorList>
    </citation>
    <scope>NUCLEOTIDE SEQUENCE [LARGE SCALE GENOMIC DNA]</scope>
    <source>
        <tissue evidence="1">Muscle</tissue>
    </source>
</reference>
<dbReference type="Proteomes" id="UP000314294">
    <property type="component" value="Unassembled WGS sequence"/>
</dbReference>
<keyword evidence="2" id="KW-1185">Reference proteome</keyword>
<sequence length="59" mass="6457">MAAFAKLHKSAGSEVQTTNMSYRCHTKGRSHAVAPGLNPLEPIFLLEKINNEMEVDGTD</sequence>
<dbReference type="AlphaFoldDB" id="A0A4Z2H3B6"/>
<name>A0A4Z2H3B6_9TELE</name>
<accession>A0A4Z2H3B6</accession>
<organism evidence="1 2">
    <name type="scientific">Liparis tanakae</name>
    <name type="common">Tanaka's snailfish</name>
    <dbReference type="NCBI Taxonomy" id="230148"/>
    <lineage>
        <taxon>Eukaryota</taxon>
        <taxon>Metazoa</taxon>
        <taxon>Chordata</taxon>
        <taxon>Craniata</taxon>
        <taxon>Vertebrata</taxon>
        <taxon>Euteleostomi</taxon>
        <taxon>Actinopterygii</taxon>
        <taxon>Neopterygii</taxon>
        <taxon>Teleostei</taxon>
        <taxon>Neoteleostei</taxon>
        <taxon>Acanthomorphata</taxon>
        <taxon>Eupercaria</taxon>
        <taxon>Perciformes</taxon>
        <taxon>Cottioidei</taxon>
        <taxon>Cottales</taxon>
        <taxon>Liparidae</taxon>
        <taxon>Liparis</taxon>
    </lineage>
</organism>
<evidence type="ECO:0000313" key="2">
    <source>
        <dbReference type="Proteomes" id="UP000314294"/>
    </source>
</evidence>
<proteinExistence type="predicted"/>
<gene>
    <name evidence="1" type="ORF">EYF80_030377</name>
</gene>